<dbReference type="EMBL" id="JAKCXM010000681">
    <property type="protein sequence ID" value="KAJ0392246.1"/>
    <property type="molecule type" value="Genomic_DNA"/>
</dbReference>
<protein>
    <submittedName>
        <fullName evidence="2">Uncharacterized protein</fullName>
    </submittedName>
</protein>
<feature type="region of interest" description="Disordered" evidence="1">
    <location>
        <begin position="53"/>
        <end position="75"/>
    </location>
</feature>
<evidence type="ECO:0000256" key="1">
    <source>
        <dbReference type="SAM" id="MobiDB-lite"/>
    </source>
</evidence>
<reference evidence="2" key="1">
    <citation type="submission" date="2021-12" db="EMBL/GenBank/DDBJ databases">
        <title>Prjna785345.</title>
        <authorList>
            <person name="Rujirawat T."/>
            <person name="Krajaejun T."/>
        </authorList>
    </citation>
    <scope>NUCLEOTIDE SEQUENCE</scope>
    <source>
        <strain evidence="2">Pi057C3</strain>
    </source>
</reference>
<gene>
    <name evidence="2" type="ORF">P43SY_007958</name>
</gene>
<name>A0AAD5LTX2_PYTIN</name>
<comment type="caution">
    <text evidence="2">The sequence shown here is derived from an EMBL/GenBank/DDBJ whole genome shotgun (WGS) entry which is preliminary data.</text>
</comment>
<sequence>MGDLFLHALATDLATTQRVVPTNALFCVPQARSLMADAPITWDDIATHLLAPAPEETTSTAVDDDGDSRRRPGEYDTLNGKTVMIVGSHIHTARGFPEARKVRILLSEQRVVHHQQIVVLHLSRPLIGGVALPEDPNEMDVATFRSAVY</sequence>
<proteinExistence type="predicted"/>
<keyword evidence="3" id="KW-1185">Reference proteome</keyword>
<dbReference type="AlphaFoldDB" id="A0AAD5LTX2"/>
<accession>A0AAD5LTX2</accession>
<evidence type="ECO:0000313" key="3">
    <source>
        <dbReference type="Proteomes" id="UP001209570"/>
    </source>
</evidence>
<dbReference type="Proteomes" id="UP001209570">
    <property type="component" value="Unassembled WGS sequence"/>
</dbReference>
<evidence type="ECO:0000313" key="2">
    <source>
        <dbReference type="EMBL" id="KAJ0392246.1"/>
    </source>
</evidence>
<organism evidence="2 3">
    <name type="scientific">Pythium insidiosum</name>
    <name type="common">Pythiosis disease agent</name>
    <dbReference type="NCBI Taxonomy" id="114742"/>
    <lineage>
        <taxon>Eukaryota</taxon>
        <taxon>Sar</taxon>
        <taxon>Stramenopiles</taxon>
        <taxon>Oomycota</taxon>
        <taxon>Peronosporomycetes</taxon>
        <taxon>Pythiales</taxon>
        <taxon>Pythiaceae</taxon>
        <taxon>Pythium</taxon>
    </lineage>
</organism>